<organism evidence="1 2">
    <name type="scientific">Spirosoma arboris</name>
    <dbReference type="NCBI Taxonomy" id="2682092"/>
    <lineage>
        <taxon>Bacteria</taxon>
        <taxon>Pseudomonadati</taxon>
        <taxon>Bacteroidota</taxon>
        <taxon>Cytophagia</taxon>
        <taxon>Cytophagales</taxon>
        <taxon>Cytophagaceae</taxon>
        <taxon>Spirosoma</taxon>
    </lineage>
</organism>
<dbReference type="AlphaFoldDB" id="A0A7K1SIJ9"/>
<proteinExistence type="predicted"/>
<sequence>MKPEFTVNLVSDENELTIRQGEALELREPVVTHRSGVLASPLLWLLKRITTIEQLKCLVTVDRNKLSIELDVHETDPYAPMITGKLEYHPMFITFGVNSGKYLTNYQMAQLFKMNRTAFENPSVAMQLVSDLQQFRAKVDKEIEKQNDNKGNVRELRAQLVTSNLPQAFNLVMPIFKGTKKEVFEVEVYINPDDFTCTLVSPVVNDLIEGMRDSEIDQVLKGIEEIAPDIVIIEQ</sequence>
<name>A0A7K1SIJ9_9BACT</name>
<protein>
    <submittedName>
        <fullName evidence="1">Uncharacterized protein</fullName>
    </submittedName>
</protein>
<evidence type="ECO:0000313" key="2">
    <source>
        <dbReference type="Proteomes" id="UP000436006"/>
    </source>
</evidence>
<accession>A0A7K1SIJ9</accession>
<reference evidence="1 2" key="1">
    <citation type="submission" date="2019-12" db="EMBL/GenBank/DDBJ databases">
        <title>Spirosoma sp. HMF4905 genome sequencing and assembly.</title>
        <authorList>
            <person name="Kang H."/>
            <person name="Cha I."/>
            <person name="Kim H."/>
            <person name="Joh K."/>
        </authorList>
    </citation>
    <scope>NUCLEOTIDE SEQUENCE [LARGE SCALE GENOMIC DNA]</scope>
    <source>
        <strain evidence="1 2">HMF4905</strain>
    </source>
</reference>
<evidence type="ECO:0000313" key="1">
    <source>
        <dbReference type="EMBL" id="MVM33630.1"/>
    </source>
</evidence>
<dbReference type="EMBL" id="WPIN01000012">
    <property type="protein sequence ID" value="MVM33630.1"/>
    <property type="molecule type" value="Genomic_DNA"/>
</dbReference>
<comment type="caution">
    <text evidence="1">The sequence shown here is derived from an EMBL/GenBank/DDBJ whole genome shotgun (WGS) entry which is preliminary data.</text>
</comment>
<gene>
    <name evidence="1" type="ORF">GO755_26565</name>
</gene>
<dbReference type="RefSeq" id="WP_157588348.1">
    <property type="nucleotide sequence ID" value="NZ_WPIN01000012.1"/>
</dbReference>
<keyword evidence="2" id="KW-1185">Reference proteome</keyword>
<dbReference type="Proteomes" id="UP000436006">
    <property type="component" value="Unassembled WGS sequence"/>
</dbReference>